<accession>A0ABT1TI25</accession>
<dbReference type="Proteomes" id="UP001524499">
    <property type="component" value="Unassembled WGS sequence"/>
</dbReference>
<dbReference type="SMART" id="SM00852">
    <property type="entry name" value="MoCF_biosynth"/>
    <property type="match status" value="1"/>
</dbReference>
<proteinExistence type="predicted"/>
<dbReference type="NCBIfam" id="TIGR00177">
    <property type="entry name" value="molyb_syn"/>
    <property type="match status" value="1"/>
</dbReference>
<protein>
    <submittedName>
        <fullName evidence="2">Molybdopterin-binding protein</fullName>
    </submittedName>
</protein>
<dbReference type="PANTHER" id="PTHR13939:SF0">
    <property type="entry name" value="NMN AMIDOHYDROLASE-LIKE PROTEIN YFAY"/>
    <property type="match status" value="1"/>
</dbReference>
<comment type="caution">
    <text evidence="2">The sequence shown here is derived from an EMBL/GenBank/DDBJ whole genome shotgun (WGS) entry which is preliminary data.</text>
</comment>
<dbReference type="InterPro" id="IPR001453">
    <property type="entry name" value="MoaB/Mog_dom"/>
</dbReference>
<dbReference type="Pfam" id="PF00994">
    <property type="entry name" value="MoCF_biosynth"/>
    <property type="match status" value="1"/>
</dbReference>
<keyword evidence="3" id="KW-1185">Reference proteome</keyword>
<dbReference type="InterPro" id="IPR050101">
    <property type="entry name" value="CinA"/>
</dbReference>
<dbReference type="EMBL" id="JANIBJ010000024">
    <property type="protein sequence ID" value="MCQ8105090.1"/>
    <property type="molecule type" value="Genomic_DNA"/>
</dbReference>
<evidence type="ECO:0000313" key="2">
    <source>
        <dbReference type="EMBL" id="MCQ8105090.1"/>
    </source>
</evidence>
<dbReference type="SUPFAM" id="SSF53218">
    <property type="entry name" value="Molybdenum cofactor biosynthesis proteins"/>
    <property type="match status" value="1"/>
</dbReference>
<dbReference type="CDD" id="cd00885">
    <property type="entry name" value="cinA"/>
    <property type="match status" value="1"/>
</dbReference>
<organism evidence="2 3">
    <name type="scientific">Methylomonas subterranea</name>
    <dbReference type="NCBI Taxonomy" id="2952225"/>
    <lineage>
        <taxon>Bacteria</taxon>
        <taxon>Pseudomonadati</taxon>
        <taxon>Pseudomonadota</taxon>
        <taxon>Gammaproteobacteria</taxon>
        <taxon>Methylococcales</taxon>
        <taxon>Methylococcaceae</taxon>
        <taxon>Methylomonas</taxon>
    </lineage>
</organism>
<evidence type="ECO:0000259" key="1">
    <source>
        <dbReference type="SMART" id="SM00852"/>
    </source>
</evidence>
<feature type="domain" description="MoaB/Mog" evidence="1">
    <location>
        <begin position="6"/>
        <end position="172"/>
    </location>
</feature>
<dbReference type="RefSeq" id="WP_256602975.1">
    <property type="nucleotide sequence ID" value="NZ_JANIBJ010000024.1"/>
</dbReference>
<name>A0ABT1TI25_9GAMM</name>
<reference evidence="2 3" key="1">
    <citation type="submission" date="2022-07" db="EMBL/GenBank/DDBJ databases">
        <title>Methylomonas rivi sp. nov., Methylomonas rosea sp. nov., Methylomonas aureus sp. nov. and Methylomonas subterranea sp. nov., four novel methanotrophs isolated from a freshwater creek and the deep terrestrial subsurface.</title>
        <authorList>
            <person name="Abin C."/>
            <person name="Sankaranarayanan K."/>
            <person name="Garner C."/>
            <person name="Sindelar R."/>
            <person name="Kotary K."/>
            <person name="Garner R."/>
            <person name="Barclay S."/>
            <person name="Lawson P."/>
            <person name="Krumholz L."/>
        </authorList>
    </citation>
    <scope>NUCLEOTIDE SEQUENCE [LARGE SCALE GENOMIC DNA]</scope>
    <source>
        <strain evidence="2 3">SURF-2</strain>
    </source>
</reference>
<evidence type="ECO:0000313" key="3">
    <source>
        <dbReference type="Proteomes" id="UP001524499"/>
    </source>
</evidence>
<dbReference type="PANTHER" id="PTHR13939">
    <property type="entry name" value="NICOTINAMIDE-NUCLEOTIDE AMIDOHYDROLASE PNCC"/>
    <property type="match status" value="1"/>
</dbReference>
<dbReference type="InterPro" id="IPR036425">
    <property type="entry name" value="MoaB/Mog-like_dom_sf"/>
</dbReference>
<gene>
    <name evidence="2" type="ORF">NP590_13325</name>
</gene>
<sequence length="409" mass="44571">MNPLAEIFSQGEEVVSGQTVDSNAAWLSQQLNELGFTVKRHTAVGDRLDDLVELIGEIAGRADCCICTGGLGPTCDDLTSEAVAIASGQALQLDGIALRQIEAYFSNRRRPMPDINRKQAYFPARALRIDNPVGTAPGFALRIQRCWFVFLPGVPSEMKAMYSAVREQLLSRFTLRPARLVSLRSIGIGESAIQQALATLSLPGGVQLGFRAAPDEVQTKLLFPADFPRSEMRDCVQTAASLIGDYVFAIDGLDDGRGGDLLTVIERGMRNKNYRLAELESASGGLLAAKCHGRDWLAAAFIARDTAGAFRQLAVEPDSEGDLAKAAERLAKRLLELHSADFALVQLFQGTQDDYRHKDKSISLYNCLLSRAGVFHRQHTVSGGAQIKQNQAALLSLDLLRRTLQNPCL</sequence>
<dbReference type="Gene3D" id="3.40.980.10">
    <property type="entry name" value="MoaB/Mog-like domain"/>
    <property type="match status" value="1"/>
</dbReference>